<evidence type="ECO:0000313" key="2">
    <source>
        <dbReference type="EMBL" id="KAJ7350947.1"/>
    </source>
</evidence>
<accession>A0AAD7EUK8</accession>
<organism evidence="2 3">
    <name type="scientific">Mycena albidolilacea</name>
    <dbReference type="NCBI Taxonomy" id="1033008"/>
    <lineage>
        <taxon>Eukaryota</taxon>
        <taxon>Fungi</taxon>
        <taxon>Dikarya</taxon>
        <taxon>Basidiomycota</taxon>
        <taxon>Agaricomycotina</taxon>
        <taxon>Agaricomycetes</taxon>
        <taxon>Agaricomycetidae</taxon>
        <taxon>Agaricales</taxon>
        <taxon>Marasmiineae</taxon>
        <taxon>Mycenaceae</taxon>
        <taxon>Mycena</taxon>
    </lineage>
</organism>
<gene>
    <name evidence="2" type="ORF">DFH08DRAFT_806919</name>
</gene>
<feature type="compositionally biased region" description="Basic and acidic residues" evidence="1">
    <location>
        <begin position="168"/>
        <end position="177"/>
    </location>
</feature>
<comment type="caution">
    <text evidence="2">The sequence shown here is derived from an EMBL/GenBank/DDBJ whole genome shotgun (WGS) entry which is preliminary data.</text>
</comment>
<keyword evidence="3" id="KW-1185">Reference proteome</keyword>
<dbReference type="EMBL" id="JARIHO010000014">
    <property type="protein sequence ID" value="KAJ7350947.1"/>
    <property type="molecule type" value="Genomic_DNA"/>
</dbReference>
<reference evidence="2" key="1">
    <citation type="submission" date="2023-03" db="EMBL/GenBank/DDBJ databases">
        <title>Massive genome expansion in bonnet fungi (Mycena s.s.) driven by repeated elements and novel gene families across ecological guilds.</title>
        <authorList>
            <consortium name="Lawrence Berkeley National Laboratory"/>
            <person name="Harder C.B."/>
            <person name="Miyauchi S."/>
            <person name="Viragh M."/>
            <person name="Kuo A."/>
            <person name="Thoen E."/>
            <person name="Andreopoulos B."/>
            <person name="Lu D."/>
            <person name="Skrede I."/>
            <person name="Drula E."/>
            <person name="Henrissat B."/>
            <person name="Morin E."/>
            <person name="Kohler A."/>
            <person name="Barry K."/>
            <person name="LaButti K."/>
            <person name="Morin E."/>
            <person name="Salamov A."/>
            <person name="Lipzen A."/>
            <person name="Mereny Z."/>
            <person name="Hegedus B."/>
            <person name="Baldrian P."/>
            <person name="Stursova M."/>
            <person name="Weitz H."/>
            <person name="Taylor A."/>
            <person name="Grigoriev I.V."/>
            <person name="Nagy L.G."/>
            <person name="Martin F."/>
            <person name="Kauserud H."/>
        </authorList>
    </citation>
    <scope>NUCLEOTIDE SEQUENCE</scope>
    <source>
        <strain evidence="2">CBHHK002</strain>
    </source>
</reference>
<protein>
    <submittedName>
        <fullName evidence="2">Uncharacterized protein</fullName>
    </submittedName>
</protein>
<sequence>MNADAAAGCFFFGKLSASTRGKRWSPVKGLFPFSLSSASSASATQTPCPIQVPLPPLVSVDGDAPEEEDEDAWVDKDKDSEEGEDEGEDQDGEMTVVEDQECGGDKGLPTPVPWHSDLLAPHTPPALSVDVHVGAPPVYYESEREGEELQTPVSGRYSREATPTPYTRGEEEWKKEGQQVGRKWKQWPPHFGSRVLPAMSQTAGPRKLHQKVVQKFSRFRPQKHNFRELKNAISDKGSDM</sequence>
<evidence type="ECO:0000313" key="3">
    <source>
        <dbReference type="Proteomes" id="UP001218218"/>
    </source>
</evidence>
<dbReference type="Proteomes" id="UP001218218">
    <property type="component" value="Unassembled WGS sequence"/>
</dbReference>
<proteinExistence type="predicted"/>
<dbReference type="AlphaFoldDB" id="A0AAD7EUK8"/>
<feature type="region of interest" description="Disordered" evidence="1">
    <location>
        <begin position="142"/>
        <end position="188"/>
    </location>
</feature>
<feature type="region of interest" description="Disordered" evidence="1">
    <location>
        <begin position="36"/>
        <end position="121"/>
    </location>
</feature>
<feature type="compositionally biased region" description="Acidic residues" evidence="1">
    <location>
        <begin position="80"/>
        <end position="102"/>
    </location>
</feature>
<name>A0AAD7EUK8_9AGAR</name>
<feature type="compositionally biased region" description="Acidic residues" evidence="1">
    <location>
        <begin position="63"/>
        <end position="72"/>
    </location>
</feature>
<evidence type="ECO:0000256" key="1">
    <source>
        <dbReference type="SAM" id="MobiDB-lite"/>
    </source>
</evidence>